<dbReference type="EMBL" id="JBHEZZ010000029">
    <property type="protein sequence ID" value="MFC1406464.1"/>
    <property type="molecule type" value="Genomic_DNA"/>
</dbReference>
<dbReference type="Gene3D" id="4.10.320.10">
    <property type="entry name" value="E3-binding domain"/>
    <property type="match status" value="1"/>
</dbReference>
<dbReference type="InterPro" id="IPR042261">
    <property type="entry name" value="Lsr2-like_dimerization"/>
</dbReference>
<reference evidence="4 5" key="1">
    <citation type="submission" date="2024-09" db="EMBL/GenBank/DDBJ databases">
        <authorList>
            <person name="Lee S.D."/>
        </authorList>
    </citation>
    <scope>NUCLEOTIDE SEQUENCE [LARGE SCALE GENOMIC DNA]</scope>
    <source>
        <strain evidence="4 5">N1-5</strain>
    </source>
</reference>
<dbReference type="RefSeq" id="WP_030261020.1">
    <property type="nucleotide sequence ID" value="NZ_JBHEZZ010000029.1"/>
</dbReference>
<proteinExistence type="predicted"/>
<keyword evidence="5" id="KW-1185">Reference proteome</keyword>
<dbReference type="InterPro" id="IPR036625">
    <property type="entry name" value="E3-bd_dom_sf"/>
</dbReference>
<protein>
    <submittedName>
        <fullName evidence="4">Lsr2 family protein</fullName>
    </submittedName>
</protein>
<feature type="domain" description="Lsr2 dimerization" evidence="2">
    <location>
        <begin position="1"/>
        <end position="58"/>
    </location>
</feature>
<evidence type="ECO:0000313" key="4">
    <source>
        <dbReference type="EMBL" id="MFC1406464.1"/>
    </source>
</evidence>
<dbReference type="InterPro" id="IPR024412">
    <property type="entry name" value="Lsr2_dim_dom"/>
</dbReference>
<dbReference type="Proteomes" id="UP001592528">
    <property type="component" value="Unassembled WGS sequence"/>
</dbReference>
<dbReference type="Pfam" id="PF23359">
    <property type="entry name" value="Lsr2_DNA-bd"/>
    <property type="match status" value="1"/>
</dbReference>
<comment type="caution">
    <text evidence="4">The sequence shown here is derived from an EMBL/GenBank/DDBJ whole genome shotgun (WGS) entry which is preliminary data.</text>
</comment>
<sequence length="109" mass="11655">MAQKVSVQLIDDLDGSEAVETIIFALNGQSYEIDLGEKNAGKFRKALAPFVEAGRKQGGAKRAKTRAPVRSGDYPSPVDVRAWASSQGIEVAARGRVPADVISKYQAAH</sequence>
<evidence type="ECO:0000259" key="3">
    <source>
        <dbReference type="Pfam" id="PF23359"/>
    </source>
</evidence>
<name>A0ABV6UYD3_9ACTN</name>
<evidence type="ECO:0000256" key="1">
    <source>
        <dbReference type="ARBA" id="ARBA00023125"/>
    </source>
</evidence>
<evidence type="ECO:0000259" key="2">
    <source>
        <dbReference type="Pfam" id="PF11774"/>
    </source>
</evidence>
<dbReference type="InterPro" id="IPR055370">
    <property type="entry name" value="Lsr2_DNA-bd"/>
</dbReference>
<accession>A0ABV6UYD3</accession>
<organism evidence="4 5">
    <name type="scientific">Streptacidiphilus cavernicola</name>
    <dbReference type="NCBI Taxonomy" id="3342716"/>
    <lineage>
        <taxon>Bacteria</taxon>
        <taxon>Bacillati</taxon>
        <taxon>Actinomycetota</taxon>
        <taxon>Actinomycetes</taxon>
        <taxon>Kitasatosporales</taxon>
        <taxon>Streptomycetaceae</taxon>
        <taxon>Streptacidiphilus</taxon>
    </lineage>
</organism>
<feature type="domain" description="Lsr2 DNA-binding" evidence="3">
    <location>
        <begin position="73"/>
        <end position="108"/>
    </location>
</feature>
<dbReference type="Gene3D" id="3.30.60.230">
    <property type="entry name" value="Lsr2, dimerization domain"/>
    <property type="match status" value="1"/>
</dbReference>
<gene>
    <name evidence="4" type="ORF">ACEZDJ_34740</name>
</gene>
<evidence type="ECO:0000313" key="5">
    <source>
        <dbReference type="Proteomes" id="UP001592528"/>
    </source>
</evidence>
<keyword evidence="1" id="KW-0238">DNA-binding</keyword>
<dbReference type="Pfam" id="PF11774">
    <property type="entry name" value="Lsr2"/>
    <property type="match status" value="1"/>
</dbReference>